<evidence type="ECO:0000256" key="3">
    <source>
        <dbReference type="ARBA" id="ARBA00023163"/>
    </source>
</evidence>
<dbReference type="OrthoDB" id="9816011at2"/>
<name>A0A420E6B1_9ALTE</name>
<dbReference type="RefSeq" id="WP_120356399.1">
    <property type="nucleotide sequence ID" value="NZ_RAQO01000010.1"/>
</dbReference>
<organism evidence="5 6">
    <name type="scientific">Alginatibacterium sediminis</name>
    <dbReference type="NCBI Taxonomy" id="2164068"/>
    <lineage>
        <taxon>Bacteria</taxon>
        <taxon>Pseudomonadati</taxon>
        <taxon>Pseudomonadota</taxon>
        <taxon>Gammaproteobacteria</taxon>
        <taxon>Alteromonadales</taxon>
        <taxon>Alteromonadaceae</taxon>
        <taxon>Alginatibacterium</taxon>
    </lineage>
</organism>
<keyword evidence="6" id="KW-1185">Reference proteome</keyword>
<evidence type="ECO:0000313" key="6">
    <source>
        <dbReference type="Proteomes" id="UP000286482"/>
    </source>
</evidence>
<dbReference type="Gene3D" id="2.60.120.10">
    <property type="entry name" value="Jelly Rolls"/>
    <property type="match status" value="1"/>
</dbReference>
<dbReference type="SMART" id="SM00342">
    <property type="entry name" value="HTH_ARAC"/>
    <property type="match status" value="1"/>
</dbReference>
<keyword evidence="1" id="KW-0805">Transcription regulation</keyword>
<dbReference type="SUPFAM" id="SSF51182">
    <property type="entry name" value="RmlC-like cupins"/>
    <property type="match status" value="1"/>
</dbReference>
<accession>A0A420E6B1</accession>
<dbReference type="PANTHER" id="PTHR43280:SF2">
    <property type="entry name" value="HTH-TYPE TRANSCRIPTIONAL REGULATOR EXSA"/>
    <property type="match status" value="1"/>
</dbReference>
<proteinExistence type="predicted"/>
<sequence>MKAIRENILYTTESFTAYLFEGKSFNHPYHFHFENEIVLIYESHGKILVSDQMADYREGDIFILGSNMPHSFISDSDSEIAKSLVIQFNNSCFGEPFFQLPEFKTIRQLLEKSKYGLRIGNNKQFVGQMIENTCNATGVQSVISLINLLYEISQIENVDHILPDHSYVDASLETHKLNAAIDWIDTNYFRQIQLSDIANITNLTENAFCRCFKKATGKTFLQYLNDKRVHEAAKSLIETELSITQIAYEVGFSNISSFNRYFKKQKKISPSEFRKDVGAYSNQV</sequence>
<dbReference type="GO" id="GO:0003700">
    <property type="term" value="F:DNA-binding transcription factor activity"/>
    <property type="evidence" value="ECO:0007669"/>
    <property type="project" value="InterPro"/>
</dbReference>
<evidence type="ECO:0000313" key="5">
    <source>
        <dbReference type="EMBL" id="RKF13689.1"/>
    </source>
</evidence>
<dbReference type="InterPro" id="IPR018060">
    <property type="entry name" value="HTH_AraC"/>
</dbReference>
<dbReference type="Gene3D" id="1.10.10.60">
    <property type="entry name" value="Homeodomain-like"/>
    <property type="match status" value="2"/>
</dbReference>
<keyword evidence="2" id="KW-0238">DNA-binding</keyword>
<dbReference type="InterPro" id="IPR011051">
    <property type="entry name" value="RmlC_Cupin_sf"/>
</dbReference>
<protein>
    <submittedName>
        <fullName evidence="5">AraC family transcriptional regulator</fullName>
    </submittedName>
</protein>
<dbReference type="InterPro" id="IPR020449">
    <property type="entry name" value="Tscrpt_reg_AraC-type_HTH"/>
</dbReference>
<dbReference type="SUPFAM" id="SSF46689">
    <property type="entry name" value="Homeodomain-like"/>
    <property type="match status" value="2"/>
</dbReference>
<comment type="caution">
    <text evidence="5">The sequence shown here is derived from an EMBL/GenBank/DDBJ whole genome shotgun (WGS) entry which is preliminary data.</text>
</comment>
<dbReference type="PRINTS" id="PR00032">
    <property type="entry name" value="HTHARAC"/>
</dbReference>
<feature type="domain" description="HTH araC/xylS-type" evidence="4">
    <location>
        <begin position="178"/>
        <end position="276"/>
    </location>
</feature>
<dbReference type="InterPro" id="IPR014710">
    <property type="entry name" value="RmlC-like_jellyroll"/>
</dbReference>
<evidence type="ECO:0000256" key="2">
    <source>
        <dbReference type="ARBA" id="ARBA00023125"/>
    </source>
</evidence>
<evidence type="ECO:0000259" key="4">
    <source>
        <dbReference type="PROSITE" id="PS01124"/>
    </source>
</evidence>
<dbReference type="PANTHER" id="PTHR43280">
    <property type="entry name" value="ARAC-FAMILY TRANSCRIPTIONAL REGULATOR"/>
    <property type="match status" value="1"/>
</dbReference>
<evidence type="ECO:0000256" key="1">
    <source>
        <dbReference type="ARBA" id="ARBA00023015"/>
    </source>
</evidence>
<dbReference type="PROSITE" id="PS00041">
    <property type="entry name" value="HTH_ARAC_FAMILY_1"/>
    <property type="match status" value="1"/>
</dbReference>
<dbReference type="InterPro" id="IPR018062">
    <property type="entry name" value="HTH_AraC-typ_CS"/>
</dbReference>
<dbReference type="PROSITE" id="PS01124">
    <property type="entry name" value="HTH_ARAC_FAMILY_2"/>
    <property type="match status" value="1"/>
</dbReference>
<dbReference type="InterPro" id="IPR009057">
    <property type="entry name" value="Homeodomain-like_sf"/>
</dbReference>
<dbReference type="GO" id="GO:0043565">
    <property type="term" value="F:sequence-specific DNA binding"/>
    <property type="evidence" value="ECO:0007669"/>
    <property type="project" value="InterPro"/>
</dbReference>
<dbReference type="Proteomes" id="UP000286482">
    <property type="component" value="Unassembled WGS sequence"/>
</dbReference>
<gene>
    <name evidence="5" type="ORF">DBZ36_18125</name>
</gene>
<dbReference type="AlphaFoldDB" id="A0A420E6B1"/>
<dbReference type="EMBL" id="RAQO01000010">
    <property type="protein sequence ID" value="RKF13689.1"/>
    <property type="molecule type" value="Genomic_DNA"/>
</dbReference>
<dbReference type="Pfam" id="PF12833">
    <property type="entry name" value="HTH_18"/>
    <property type="match status" value="1"/>
</dbReference>
<keyword evidence="3" id="KW-0804">Transcription</keyword>
<reference evidence="5 6" key="1">
    <citation type="submission" date="2018-09" db="EMBL/GenBank/DDBJ databases">
        <authorList>
            <person name="Wang Z."/>
        </authorList>
    </citation>
    <scope>NUCLEOTIDE SEQUENCE [LARGE SCALE GENOMIC DNA]</scope>
    <source>
        <strain evidence="5 6">ALS 81</strain>
    </source>
</reference>